<dbReference type="PROSITE" id="PS00075">
    <property type="entry name" value="DHFR_1"/>
    <property type="match status" value="1"/>
</dbReference>
<dbReference type="InterPro" id="IPR017925">
    <property type="entry name" value="DHFR_CS"/>
</dbReference>
<evidence type="ECO:0000256" key="3">
    <source>
        <dbReference type="ARBA" id="ARBA00018886"/>
    </source>
</evidence>
<gene>
    <name evidence="9" type="ORF">RDB_LOCUS190255</name>
</gene>
<name>A0A8H3ED99_9AGAM</name>
<evidence type="ECO:0000313" key="9">
    <source>
        <dbReference type="EMBL" id="CAE7232824.1"/>
    </source>
</evidence>
<dbReference type="Pfam" id="PF00186">
    <property type="entry name" value="DHFR_1"/>
    <property type="match status" value="1"/>
</dbReference>
<dbReference type="PROSITE" id="PS51330">
    <property type="entry name" value="DHFR_2"/>
    <property type="match status" value="1"/>
</dbReference>
<feature type="domain" description="DHFR" evidence="8">
    <location>
        <begin position="25"/>
        <end position="217"/>
    </location>
</feature>
<evidence type="ECO:0000313" key="10">
    <source>
        <dbReference type="Proteomes" id="UP000663827"/>
    </source>
</evidence>
<dbReference type="AlphaFoldDB" id="A0A8H3ED99"/>
<dbReference type="GO" id="GO:0046654">
    <property type="term" value="P:tetrahydrofolate biosynthetic process"/>
    <property type="evidence" value="ECO:0007669"/>
    <property type="project" value="UniProtKB-UniPathway"/>
</dbReference>
<dbReference type="PANTHER" id="PTHR48069">
    <property type="entry name" value="DIHYDROFOLATE REDUCTASE"/>
    <property type="match status" value="1"/>
</dbReference>
<reference evidence="9" key="1">
    <citation type="submission" date="2021-01" db="EMBL/GenBank/DDBJ databases">
        <authorList>
            <person name="Kaushik A."/>
        </authorList>
    </citation>
    <scope>NUCLEOTIDE SEQUENCE</scope>
    <source>
        <strain evidence="9">AG5</strain>
    </source>
</reference>
<accession>A0A8H3ED99</accession>
<dbReference type="GO" id="GO:0050661">
    <property type="term" value="F:NADP binding"/>
    <property type="evidence" value="ECO:0007669"/>
    <property type="project" value="InterPro"/>
</dbReference>
<dbReference type="PANTHER" id="PTHR48069:SF3">
    <property type="entry name" value="DIHYDROFOLATE REDUCTASE"/>
    <property type="match status" value="1"/>
</dbReference>
<evidence type="ECO:0000256" key="1">
    <source>
        <dbReference type="ARBA" id="ARBA00004903"/>
    </source>
</evidence>
<dbReference type="InterPro" id="IPR001796">
    <property type="entry name" value="DHFR_dom"/>
</dbReference>
<evidence type="ECO:0000259" key="8">
    <source>
        <dbReference type="PROSITE" id="PS51330"/>
    </source>
</evidence>
<proteinExistence type="inferred from homology"/>
<evidence type="ECO:0000256" key="4">
    <source>
        <dbReference type="ARBA" id="ARBA00022563"/>
    </source>
</evidence>
<dbReference type="UniPathway" id="UPA00077">
    <property type="reaction ID" value="UER00158"/>
</dbReference>
<evidence type="ECO:0000256" key="6">
    <source>
        <dbReference type="ARBA" id="ARBA00023002"/>
    </source>
</evidence>
<sequence>MIIPRTETASAKKLDILTMPSPSPQLTLVVAATLANGIGTKGSLPWRLSREMAYFAKVTREGGPRSSGPNAVIMGRKTWESIKPQYRPLKGRLNVVISNSIASVGDLAPVSESEHPTLLATSFENSVAGVEVANAFVIGGASIYTQALEHPATTRILLTRILEPAYEECDVFFPEVRGSSQWAQAEHADLEKWVGFEVPKGVQEEKGTKYEFQMWIRKQDSSA</sequence>
<dbReference type="CDD" id="cd00209">
    <property type="entry name" value="DHFR"/>
    <property type="match status" value="1"/>
</dbReference>
<dbReference type="GO" id="GO:0005739">
    <property type="term" value="C:mitochondrion"/>
    <property type="evidence" value="ECO:0007669"/>
    <property type="project" value="TreeGrafter"/>
</dbReference>
<evidence type="ECO:0000256" key="2">
    <source>
        <dbReference type="ARBA" id="ARBA00012856"/>
    </source>
</evidence>
<comment type="caution">
    <text evidence="9">The sequence shown here is derived from an EMBL/GenBank/DDBJ whole genome shotgun (WGS) entry which is preliminary data.</text>
</comment>
<comment type="pathway">
    <text evidence="1">Cofactor biosynthesis; tetrahydrofolate biosynthesis; 5,6,7,8-tetrahydrofolate from 7,8-dihydrofolate: step 1/1.</text>
</comment>
<protein>
    <recommendedName>
        <fullName evidence="3">Dihydrofolate reductase</fullName>
        <ecNumber evidence="2">1.5.1.3</ecNumber>
    </recommendedName>
</protein>
<dbReference type="SUPFAM" id="SSF53597">
    <property type="entry name" value="Dihydrofolate reductase-like"/>
    <property type="match status" value="1"/>
</dbReference>
<dbReference type="EMBL" id="CAJNJQ010006609">
    <property type="protein sequence ID" value="CAE7232824.1"/>
    <property type="molecule type" value="Genomic_DNA"/>
</dbReference>
<dbReference type="InterPro" id="IPR024072">
    <property type="entry name" value="DHFR-like_dom_sf"/>
</dbReference>
<keyword evidence="6" id="KW-0560">Oxidoreductase</keyword>
<dbReference type="PRINTS" id="PR00070">
    <property type="entry name" value="DHFR"/>
</dbReference>
<keyword evidence="5" id="KW-0521">NADP</keyword>
<keyword evidence="4" id="KW-0554">One-carbon metabolism</keyword>
<dbReference type="GO" id="GO:0006730">
    <property type="term" value="P:one-carbon metabolic process"/>
    <property type="evidence" value="ECO:0007669"/>
    <property type="project" value="UniProtKB-KW"/>
</dbReference>
<dbReference type="EC" id="1.5.1.3" evidence="2"/>
<dbReference type="Proteomes" id="UP000663827">
    <property type="component" value="Unassembled WGS sequence"/>
</dbReference>
<dbReference type="Gene3D" id="3.40.430.10">
    <property type="entry name" value="Dihydrofolate Reductase, subunit A"/>
    <property type="match status" value="1"/>
</dbReference>
<dbReference type="GO" id="GO:0004146">
    <property type="term" value="F:dihydrofolate reductase activity"/>
    <property type="evidence" value="ECO:0007669"/>
    <property type="project" value="UniProtKB-EC"/>
</dbReference>
<dbReference type="GO" id="GO:0046452">
    <property type="term" value="P:dihydrofolate metabolic process"/>
    <property type="evidence" value="ECO:0007669"/>
    <property type="project" value="TreeGrafter"/>
</dbReference>
<organism evidence="9 10">
    <name type="scientific">Rhizoctonia solani</name>
    <dbReference type="NCBI Taxonomy" id="456999"/>
    <lineage>
        <taxon>Eukaryota</taxon>
        <taxon>Fungi</taxon>
        <taxon>Dikarya</taxon>
        <taxon>Basidiomycota</taxon>
        <taxon>Agaricomycotina</taxon>
        <taxon>Agaricomycetes</taxon>
        <taxon>Cantharellales</taxon>
        <taxon>Ceratobasidiaceae</taxon>
        <taxon>Rhizoctonia</taxon>
    </lineage>
</organism>
<dbReference type="InterPro" id="IPR012259">
    <property type="entry name" value="DHFR"/>
</dbReference>
<evidence type="ECO:0000256" key="5">
    <source>
        <dbReference type="ARBA" id="ARBA00022857"/>
    </source>
</evidence>
<dbReference type="GO" id="GO:0046655">
    <property type="term" value="P:folic acid metabolic process"/>
    <property type="evidence" value="ECO:0007669"/>
    <property type="project" value="TreeGrafter"/>
</dbReference>
<comment type="similarity">
    <text evidence="7">Belongs to the dihydrofolate reductase family.</text>
</comment>
<evidence type="ECO:0000256" key="7">
    <source>
        <dbReference type="RuleBase" id="RU004474"/>
    </source>
</evidence>